<protein>
    <submittedName>
        <fullName evidence="1">Uncharacterized protein</fullName>
    </submittedName>
</protein>
<dbReference type="EMBL" id="AP028978">
    <property type="protein sequence ID" value="BET95809.1"/>
    <property type="molecule type" value="Genomic_DNA"/>
</dbReference>
<gene>
    <name evidence="1" type="ORF">TCT1_07300</name>
</gene>
<organism evidence="1 2">
    <name type="scientific">Xenorhabdus taiwanensis</name>
    <dbReference type="NCBI Taxonomy" id="3085177"/>
    <lineage>
        <taxon>Bacteria</taxon>
        <taxon>Pseudomonadati</taxon>
        <taxon>Pseudomonadota</taxon>
        <taxon>Gammaproteobacteria</taxon>
        <taxon>Enterobacterales</taxon>
        <taxon>Morganellaceae</taxon>
        <taxon>Xenorhabdus</taxon>
    </lineage>
</organism>
<name>A0ABN7C1M7_9GAMM</name>
<dbReference type="Proteomes" id="UP001529514">
    <property type="component" value="Chromosome"/>
</dbReference>
<evidence type="ECO:0000313" key="2">
    <source>
        <dbReference type="Proteomes" id="UP001529514"/>
    </source>
</evidence>
<keyword evidence="2" id="KW-1185">Reference proteome</keyword>
<reference evidence="1 2" key="1">
    <citation type="submission" date="2023-10" db="EMBL/GenBank/DDBJ databases">
        <title>Xenorhabdus taiwanensis sp. nov., a symbiotic bacterium associated with the entomopathogenic nematode Steinernema taiwanensis.</title>
        <authorList>
            <person name="Tseng C.T."/>
            <person name="Shu H.Y."/>
            <person name="Chen M.H."/>
            <person name="Fang Y.J."/>
            <person name="Wu T.L."/>
            <person name="Lin Y.C."/>
            <person name="Huang C.J."/>
        </authorList>
    </citation>
    <scope>NUCLEOTIDE SEQUENCE [LARGE SCALE GENOMIC DNA]</scope>
    <source>
        <strain evidence="1 2">TCT-1</strain>
    </source>
</reference>
<proteinExistence type="predicted"/>
<sequence length="49" mass="5815">MPHVSIIQCVTIPERNKKYSDKNEDSQCDYNIGCRDVSYQNIIYNIYEL</sequence>
<evidence type="ECO:0000313" key="1">
    <source>
        <dbReference type="EMBL" id="BET95809.1"/>
    </source>
</evidence>
<accession>A0ABN7C1M7</accession>